<keyword evidence="2 5" id="KW-0812">Transmembrane</keyword>
<evidence type="ECO:0000256" key="4">
    <source>
        <dbReference type="ARBA" id="ARBA00023136"/>
    </source>
</evidence>
<feature type="transmembrane region" description="Helical" evidence="5">
    <location>
        <begin position="458"/>
        <end position="481"/>
    </location>
</feature>
<dbReference type="Proteomes" id="UP000298616">
    <property type="component" value="Chromosome"/>
</dbReference>
<evidence type="ECO:0000256" key="5">
    <source>
        <dbReference type="SAM" id="Phobius"/>
    </source>
</evidence>
<feature type="transmembrane region" description="Helical" evidence="5">
    <location>
        <begin position="314"/>
        <end position="333"/>
    </location>
</feature>
<dbReference type="GO" id="GO:0005886">
    <property type="term" value="C:plasma membrane"/>
    <property type="evidence" value="ECO:0007669"/>
    <property type="project" value="TreeGrafter"/>
</dbReference>
<feature type="transmembrane region" description="Helical" evidence="5">
    <location>
        <begin position="34"/>
        <end position="51"/>
    </location>
</feature>
<proteinExistence type="predicted"/>
<evidence type="ECO:0000313" key="6">
    <source>
        <dbReference type="EMBL" id="QCK16834.1"/>
    </source>
</evidence>
<evidence type="ECO:0000256" key="1">
    <source>
        <dbReference type="ARBA" id="ARBA00004141"/>
    </source>
</evidence>
<dbReference type="NCBIfam" id="TIGR00785">
    <property type="entry name" value="dass"/>
    <property type="match status" value="1"/>
</dbReference>
<evidence type="ECO:0000313" key="7">
    <source>
        <dbReference type="Proteomes" id="UP000298616"/>
    </source>
</evidence>
<reference evidence="6 7" key="1">
    <citation type="submission" date="2018-04" db="EMBL/GenBank/DDBJ databases">
        <title>Complete genome uncultured novel isolate.</title>
        <authorList>
            <person name="Merlino G."/>
        </authorList>
    </citation>
    <scope>NUCLEOTIDE SEQUENCE [LARGE SCALE GENOMIC DNA]</scope>
    <source>
        <strain evidence="7">R1DC9</strain>
    </source>
</reference>
<feature type="transmembrane region" description="Helical" evidence="5">
    <location>
        <begin position="80"/>
        <end position="97"/>
    </location>
</feature>
<protein>
    <submittedName>
        <fullName evidence="6">Sodium:sulfate symporter</fullName>
    </submittedName>
</protein>
<keyword evidence="4 5" id="KW-0472">Membrane</keyword>
<dbReference type="InterPro" id="IPR001898">
    <property type="entry name" value="SLC13A/DASS"/>
</dbReference>
<keyword evidence="7" id="KW-1185">Reference proteome</keyword>
<gene>
    <name evidence="6" type="ORF">DCC35_19890</name>
</gene>
<name>A0A4D7K7X3_9BACT</name>
<feature type="transmembrane region" description="Helical" evidence="5">
    <location>
        <begin position="148"/>
        <end position="170"/>
    </location>
</feature>
<feature type="transmembrane region" description="Helical" evidence="5">
    <location>
        <begin position="376"/>
        <end position="393"/>
    </location>
</feature>
<feature type="transmembrane region" description="Helical" evidence="5">
    <location>
        <begin position="292"/>
        <end position="308"/>
    </location>
</feature>
<feature type="transmembrane region" description="Helical" evidence="5">
    <location>
        <begin position="345"/>
        <end position="364"/>
    </location>
</feature>
<dbReference type="Pfam" id="PF00939">
    <property type="entry name" value="Na_sulph_symp"/>
    <property type="match status" value="1"/>
</dbReference>
<dbReference type="OrthoDB" id="9766267at2"/>
<dbReference type="GO" id="GO:0005315">
    <property type="term" value="F:phosphate transmembrane transporter activity"/>
    <property type="evidence" value="ECO:0007669"/>
    <property type="project" value="TreeGrafter"/>
</dbReference>
<dbReference type="EMBL" id="CP028923">
    <property type="protein sequence ID" value="QCK16834.1"/>
    <property type="molecule type" value="Genomic_DNA"/>
</dbReference>
<feature type="transmembrane region" description="Helical" evidence="5">
    <location>
        <begin position="246"/>
        <end position="271"/>
    </location>
</feature>
<feature type="transmembrane region" description="Helical" evidence="5">
    <location>
        <begin position="57"/>
        <end position="75"/>
    </location>
</feature>
<organism evidence="6 7">
    <name type="scientific">Mangrovivirga cuniculi</name>
    <dbReference type="NCBI Taxonomy" id="2715131"/>
    <lineage>
        <taxon>Bacteria</taxon>
        <taxon>Pseudomonadati</taxon>
        <taxon>Bacteroidota</taxon>
        <taxon>Cytophagia</taxon>
        <taxon>Cytophagales</taxon>
        <taxon>Mangrovivirgaceae</taxon>
        <taxon>Mangrovivirga</taxon>
    </lineage>
</organism>
<dbReference type="AlphaFoldDB" id="A0A4D7K7X3"/>
<dbReference type="KEGG" id="fpf:DCC35_19890"/>
<sequence length="487" mass="52807">MKKYFRNRLAEAYEIIKSISIISSIKPPVKKKNIKLFSISAIAALIVFFLMKDQIPREAALMLFIFIFASLLWVTEALPLFATSLIIIALEVVLIANPGEWKGLGFENNTQIPFAEFFSPLADPIIFLFLGGFLLAKASVKEGVDISFAGKVMKIFGGKPLFILLGLLTITATFSMWMSNTATTAMMITIVSPIIKQIPEERKFHKSLYLAIPIGANIGGMGTPIASPPNAVAIGFLKSQGFSISFIDWMIIALPIVIVLGLVAWLILWNINRPKSKELKILPIKNEIDGRGLYVVSIFSLTIILWLSEPTHGLPAAVIALLPAIAFTATGLLGRKDFNSLEWNILILIAGGIALGKGMTISGLDDIIIDLIPKESIYLFGIFILFSILLSTFMSNTAAANLVIPIGVSLAASLGSEISELQMGMGIALAASLAMALPVSTPPNTIAYASGKLKTKDFIYIGSTMSFIGFVLITIFFPKIIQLLGFN</sequence>
<evidence type="ECO:0000256" key="2">
    <source>
        <dbReference type="ARBA" id="ARBA00022692"/>
    </source>
</evidence>
<keyword evidence="3 5" id="KW-1133">Transmembrane helix</keyword>
<dbReference type="PANTHER" id="PTHR10283:SF92">
    <property type="entry name" value="LOW-AFFINITY PHOSPHATE TRANSPORTER PHO91"/>
    <property type="match status" value="1"/>
</dbReference>
<accession>A0A4D7K7X3</accession>
<evidence type="ECO:0000256" key="3">
    <source>
        <dbReference type="ARBA" id="ARBA00022989"/>
    </source>
</evidence>
<feature type="transmembrane region" description="Helical" evidence="5">
    <location>
        <begin position="117"/>
        <end position="136"/>
    </location>
</feature>
<dbReference type="RefSeq" id="WP_137092426.1">
    <property type="nucleotide sequence ID" value="NZ_CP028923.1"/>
</dbReference>
<dbReference type="CDD" id="cd01115">
    <property type="entry name" value="SLC13_permease"/>
    <property type="match status" value="1"/>
</dbReference>
<dbReference type="PANTHER" id="PTHR10283">
    <property type="entry name" value="SOLUTE CARRIER FAMILY 13 MEMBER"/>
    <property type="match status" value="1"/>
</dbReference>
<comment type="subcellular location">
    <subcellularLocation>
        <location evidence="1">Membrane</location>
        <topology evidence="1">Multi-pass membrane protein</topology>
    </subcellularLocation>
</comment>